<dbReference type="Proteomes" id="UP001295740">
    <property type="component" value="Unassembled WGS sequence"/>
</dbReference>
<comment type="similarity">
    <text evidence="1">Belongs to the short-chain dehydrogenases/reductases (SDR) family.</text>
</comment>
<proteinExistence type="inferred from homology"/>
<dbReference type="Gene3D" id="3.40.50.720">
    <property type="entry name" value="NAD(P)-binding Rossmann-like Domain"/>
    <property type="match status" value="1"/>
</dbReference>
<keyword evidence="2" id="KW-0521">NADP</keyword>
<dbReference type="AlphaFoldDB" id="A0AAI8VIZ7"/>
<reference evidence="4" key="1">
    <citation type="submission" date="2023-10" db="EMBL/GenBank/DDBJ databases">
        <authorList>
            <person name="Hackl T."/>
        </authorList>
    </citation>
    <scope>NUCLEOTIDE SEQUENCE</scope>
</reference>
<evidence type="ECO:0000256" key="2">
    <source>
        <dbReference type="ARBA" id="ARBA00022857"/>
    </source>
</evidence>
<sequence>MSLAGKVALVTGASSGIGRATALRLGAEGATVVVGYGIDRDSAAEVVTQIGSTKAKAIQVDTGKVVEIENLVNETVKAFGKIDLLVPCAGIMPTGPLESLTEEAFDKTFNINVKGPLFLVQKAAPHMAAGSRIILLSTTLCHASTVMPHYLAYISSKGAIEQATRVLSKDLGKKGINVNCVAPGPTTSKGFNANQTEQSLKMAASLNPNGRIGQPEEIADTILFLCQDASQWVMGQTLKVNGGMA</sequence>
<dbReference type="SUPFAM" id="SSF51735">
    <property type="entry name" value="NAD(P)-binding Rossmann-fold domains"/>
    <property type="match status" value="1"/>
</dbReference>
<accession>A0AAI8VIZ7</accession>
<evidence type="ECO:0000313" key="4">
    <source>
        <dbReference type="EMBL" id="CAJ2505229.1"/>
    </source>
</evidence>
<dbReference type="FunFam" id="3.40.50.720:FF:000084">
    <property type="entry name" value="Short-chain dehydrogenase reductase"/>
    <property type="match status" value="1"/>
</dbReference>
<dbReference type="InterPro" id="IPR036291">
    <property type="entry name" value="NAD(P)-bd_dom_sf"/>
</dbReference>
<name>A0AAI8VIZ7_9PEZI</name>
<evidence type="ECO:0000313" key="5">
    <source>
        <dbReference type="Proteomes" id="UP001295740"/>
    </source>
</evidence>
<organism evidence="4 5">
    <name type="scientific">Anthostomella pinea</name>
    <dbReference type="NCBI Taxonomy" id="933095"/>
    <lineage>
        <taxon>Eukaryota</taxon>
        <taxon>Fungi</taxon>
        <taxon>Dikarya</taxon>
        <taxon>Ascomycota</taxon>
        <taxon>Pezizomycotina</taxon>
        <taxon>Sordariomycetes</taxon>
        <taxon>Xylariomycetidae</taxon>
        <taxon>Xylariales</taxon>
        <taxon>Xylariaceae</taxon>
        <taxon>Anthostomella</taxon>
    </lineage>
</organism>
<dbReference type="InterPro" id="IPR002347">
    <property type="entry name" value="SDR_fam"/>
</dbReference>
<evidence type="ECO:0000256" key="3">
    <source>
        <dbReference type="ARBA" id="ARBA00023002"/>
    </source>
</evidence>
<dbReference type="Pfam" id="PF13561">
    <property type="entry name" value="adh_short_C2"/>
    <property type="match status" value="1"/>
</dbReference>
<keyword evidence="5" id="KW-1185">Reference proteome</keyword>
<dbReference type="PRINTS" id="PR00081">
    <property type="entry name" value="GDHRDH"/>
</dbReference>
<evidence type="ECO:0000256" key="1">
    <source>
        <dbReference type="ARBA" id="ARBA00006484"/>
    </source>
</evidence>
<dbReference type="PANTHER" id="PTHR48107">
    <property type="entry name" value="NADPH-DEPENDENT ALDEHYDE REDUCTASE-LIKE PROTEIN, CHLOROPLASTIC-RELATED"/>
    <property type="match status" value="1"/>
</dbReference>
<dbReference type="PANTHER" id="PTHR48107:SF7">
    <property type="entry name" value="RE15974P"/>
    <property type="match status" value="1"/>
</dbReference>
<protein>
    <submittedName>
        <fullName evidence="4">Uu.00g126230.m01.CDS01</fullName>
    </submittedName>
</protein>
<dbReference type="GO" id="GO:0016614">
    <property type="term" value="F:oxidoreductase activity, acting on CH-OH group of donors"/>
    <property type="evidence" value="ECO:0007669"/>
    <property type="project" value="UniProtKB-ARBA"/>
</dbReference>
<keyword evidence="3" id="KW-0560">Oxidoreductase</keyword>
<dbReference type="EMBL" id="CAUWAG010000007">
    <property type="protein sequence ID" value="CAJ2505229.1"/>
    <property type="molecule type" value="Genomic_DNA"/>
</dbReference>
<gene>
    <name evidence="4" type="ORF">KHLLAP_LOCUS5697</name>
</gene>
<comment type="caution">
    <text evidence="4">The sequence shown here is derived from an EMBL/GenBank/DDBJ whole genome shotgun (WGS) entry which is preliminary data.</text>
</comment>